<evidence type="ECO:0000256" key="7">
    <source>
        <dbReference type="SAM" id="MobiDB-lite"/>
    </source>
</evidence>
<dbReference type="OrthoDB" id="9804790at2"/>
<feature type="active site" description="Proton donor" evidence="4">
    <location>
        <position position="49"/>
    </location>
</feature>
<evidence type="ECO:0000256" key="5">
    <source>
        <dbReference type="PIRSR" id="PIRSR000097-2"/>
    </source>
</evidence>
<dbReference type="FunFam" id="3.20.20.100:FF:000002">
    <property type="entry name" value="2,5-diketo-D-gluconic acid reductase A"/>
    <property type="match status" value="1"/>
</dbReference>
<dbReference type="InterPro" id="IPR018170">
    <property type="entry name" value="Aldo/ket_reductase_CS"/>
</dbReference>
<feature type="domain" description="NADP-dependent oxidoreductase" evidence="8">
    <location>
        <begin position="17"/>
        <end position="259"/>
    </location>
</feature>
<dbReference type="PROSITE" id="PS00798">
    <property type="entry name" value="ALDOKETO_REDUCTASE_1"/>
    <property type="match status" value="1"/>
</dbReference>
<dbReference type="PRINTS" id="PR00069">
    <property type="entry name" value="ALDKETRDTASE"/>
</dbReference>
<evidence type="ECO:0000256" key="3">
    <source>
        <dbReference type="ARBA" id="ARBA00023002"/>
    </source>
</evidence>
<evidence type="ECO:0000256" key="2">
    <source>
        <dbReference type="ARBA" id="ARBA00022857"/>
    </source>
</evidence>
<comment type="similarity">
    <text evidence="1">Belongs to the aldo/keto reductase family.</text>
</comment>
<reference evidence="9 10" key="1">
    <citation type="submission" date="2019-03" db="EMBL/GenBank/DDBJ databases">
        <title>Diversity of the mouse oral microbiome.</title>
        <authorList>
            <person name="Joseph S."/>
            <person name="Aduse-Opoku J."/>
            <person name="Curtis M."/>
            <person name="Wade W."/>
            <person name="Hashim A."/>
        </authorList>
    </citation>
    <scope>NUCLEOTIDE SEQUENCE [LARGE SCALE GENOMIC DNA]</scope>
    <source>
        <strain evidence="10">irhom_31</strain>
    </source>
</reference>
<evidence type="ECO:0000256" key="4">
    <source>
        <dbReference type="PIRSR" id="PIRSR000097-1"/>
    </source>
</evidence>
<dbReference type="InterPro" id="IPR036812">
    <property type="entry name" value="NAD(P)_OxRdtase_dom_sf"/>
</dbReference>
<dbReference type="PANTHER" id="PTHR43827">
    <property type="entry name" value="2,5-DIKETO-D-GLUCONIC ACID REDUCTASE"/>
    <property type="match status" value="1"/>
</dbReference>
<comment type="caution">
    <text evidence="9">The sequence shown here is derived from an EMBL/GenBank/DDBJ whole genome shotgun (WGS) entry which is preliminary data.</text>
</comment>
<dbReference type="GO" id="GO:0016616">
    <property type="term" value="F:oxidoreductase activity, acting on the CH-OH group of donors, NAD or NADP as acceptor"/>
    <property type="evidence" value="ECO:0007669"/>
    <property type="project" value="UniProtKB-ARBA"/>
</dbReference>
<evidence type="ECO:0000313" key="10">
    <source>
        <dbReference type="Proteomes" id="UP000297951"/>
    </source>
</evidence>
<name>A0A4Y9F6A5_9MICC</name>
<proteinExistence type="inferred from homology"/>
<evidence type="ECO:0000256" key="6">
    <source>
        <dbReference type="PIRSR" id="PIRSR000097-3"/>
    </source>
</evidence>
<sequence>MNLSLTMNDGRSIPQLGFGTCRIAPAATAAAVATALDTGYRHIDTATIYKNEAGVGQAVAESSLPRADLFITTKLWNTDQGYDTAIEAAERSLELLGLDYLDLYLIHWAQPGLGRYRASWEALVELRERGLVCSIGVSNFTDTQLDHIIGDTGVTPAVNQIELHPYLTQTSMRAENSARGVLTEAWSPLGNGLVLTDPVLQELAARCGIGAAELVLAWHLTVGNVVIPKTETPARMASNLAVQGTELTPDEITAIEALNRNHRLGGDPAEGDLGAPEYSDRRTFTPTEQARG</sequence>
<dbReference type="RefSeq" id="WP_135011190.1">
    <property type="nucleotide sequence ID" value="NZ_JADGLK010000003.1"/>
</dbReference>
<dbReference type="AlphaFoldDB" id="A0A4Y9F6A5"/>
<dbReference type="SUPFAM" id="SSF51430">
    <property type="entry name" value="NAD(P)-linked oxidoreductase"/>
    <property type="match status" value="1"/>
</dbReference>
<dbReference type="InterPro" id="IPR023210">
    <property type="entry name" value="NADP_OxRdtase_dom"/>
</dbReference>
<feature type="region of interest" description="Disordered" evidence="7">
    <location>
        <begin position="261"/>
        <end position="292"/>
    </location>
</feature>
<protein>
    <submittedName>
        <fullName evidence="9">Aldo/keto reductase</fullName>
    </submittedName>
</protein>
<accession>A0A4Y9F6A5</accession>
<evidence type="ECO:0000256" key="1">
    <source>
        <dbReference type="ARBA" id="ARBA00007905"/>
    </source>
</evidence>
<dbReference type="Proteomes" id="UP000297951">
    <property type="component" value="Unassembled WGS sequence"/>
</dbReference>
<dbReference type="EMBL" id="SPQC01000003">
    <property type="protein sequence ID" value="TFU23999.1"/>
    <property type="molecule type" value="Genomic_DNA"/>
</dbReference>
<dbReference type="Pfam" id="PF00248">
    <property type="entry name" value="Aldo_ket_red"/>
    <property type="match status" value="1"/>
</dbReference>
<dbReference type="InterPro" id="IPR020471">
    <property type="entry name" value="AKR"/>
</dbReference>
<evidence type="ECO:0000259" key="8">
    <source>
        <dbReference type="Pfam" id="PF00248"/>
    </source>
</evidence>
<dbReference type="Gene3D" id="3.20.20.100">
    <property type="entry name" value="NADP-dependent oxidoreductase domain"/>
    <property type="match status" value="1"/>
</dbReference>
<dbReference type="PANTHER" id="PTHR43827:SF3">
    <property type="entry name" value="NADP-DEPENDENT OXIDOREDUCTASE DOMAIN-CONTAINING PROTEIN"/>
    <property type="match status" value="1"/>
</dbReference>
<evidence type="ECO:0000313" key="9">
    <source>
        <dbReference type="EMBL" id="TFU23999.1"/>
    </source>
</evidence>
<dbReference type="PIRSF" id="PIRSF000097">
    <property type="entry name" value="AKR"/>
    <property type="match status" value="1"/>
</dbReference>
<keyword evidence="3" id="KW-0560">Oxidoreductase</keyword>
<gene>
    <name evidence="9" type="ORF">E4U03_01295</name>
</gene>
<feature type="binding site" evidence="5">
    <location>
        <position position="107"/>
    </location>
    <ligand>
        <name>substrate</name>
    </ligand>
</feature>
<organism evidence="9 10">
    <name type="scientific">Rothia nasimurium</name>
    <dbReference type="NCBI Taxonomy" id="85336"/>
    <lineage>
        <taxon>Bacteria</taxon>
        <taxon>Bacillati</taxon>
        <taxon>Actinomycetota</taxon>
        <taxon>Actinomycetes</taxon>
        <taxon>Micrococcales</taxon>
        <taxon>Micrococcaceae</taxon>
        <taxon>Rothia</taxon>
    </lineage>
</organism>
<feature type="site" description="Lowers pKa of active site Tyr" evidence="6">
    <location>
        <position position="74"/>
    </location>
</feature>
<keyword evidence="2" id="KW-0521">NADP</keyword>